<dbReference type="AlphaFoldDB" id="A0A1J5QG88"/>
<gene>
    <name evidence="2" type="ORF">GALL_356600</name>
</gene>
<evidence type="ECO:0000256" key="1">
    <source>
        <dbReference type="SAM" id="MobiDB-lite"/>
    </source>
</evidence>
<protein>
    <submittedName>
        <fullName evidence="2">Uncharacterized protein</fullName>
    </submittedName>
</protein>
<dbReference type="EMBL" id="MLJW01000791">
    <property type="protein sequence ID" value="OIQ82561.1"/>
    <property type="molecule type" value="Genomic_DNA"/>
</dbReference>
<proteinExistence type="predicted"/>
<name>A0A1J5QG88_9ZZZZ</name>
<accession>A0A1J5QG88</accession>
<feature type="compositionally biased region" description="Basic and acidic residues" evidence="1">
    <location>
        <begin position="34"/>
        <end position="54"/>
    </location>
</feature>
<comment type="caution">
    <text evidence="2">The sequence shown here is derived from an EMBL/GenBank/DDBJ whole genome shotgun (WGS) entry which is preliminary data.</text>
</comment>
<sequence>MIAERKRICLALNRLWKLRWQSEVNGLIRGSGTRRRDADEPASAEDGHSGDQYEYTSSHDFEVTLIDGTKSRAHMGNLPRVMF</sequence>
<feature type="region of interest" description="Disordered" evidence="1">
    <location>
        <begin position="29"/>
        <end position="54"/>
    </location>
</feature>
<reference evidence="2" key="1">
    <citation type="submission" date="2016-10" db="EMBL/GenBank/DDBJ databases">
        <title>Sequence of Gallionella enrichment culture.</title>
        <authorList>
            <person name="Poehlein A."/>
            <person name="Muehling M."/>
            <person name="Daniel R."/>
        </authorList>
    </citation>
    <scope>NUCLEOTIDE SEQUENCE</scope>
</reference>
<evidence type="ECO:0000313" key="2">
    <source>
        <dbReference type="EMBL" id="OIQ82561.1"/>
    </source>
</evidence>
<organism evidence="2">
    <name type="scientific">mine drainage metagenome</name>
    <dbReference type="NCBI Taxonomy" id="410659"/>
    <lineage>
        <taxon>unclassified sequences</taxon>
        <taxon>metagenomes</taxon>
        <taxon>ecological metagenomes</taxon>
    </lineage>
</organism>